<dbReference type="GO" id="GO:0052929">
    <property type="term" value="F:ATP:3'-cytidine-cytidine-tRNA adenylyltransferase activity"/>
    <property type="evidence" value="ECO:0007669"/>
    <property type="project" value="TreeGrafter"/>
</dbReference>
<dbReference type="Gene3D" id="3.30.460.10">
    <property type="entry name" value="Beta Polymerase, domain 2"/>
    <property type="match status" value="1"/>
</dbReference>
<organism evidence="8 9">
    <name type="scientific">Lolium multiflorum</name>
    <name type="common">Italian ryegrass</name>
    <name type="synonym">Lolium perenne subsp. multiflorum</name>
    <dbReference type="NCBI Taxonomy" id="4521"/>
    <lineage>
        <taxon>Eukaryota</taxon>
        <taxon>Viridiplantae</taxon>
        <taxon>Streptophyta</taxon>
        <taxon>Embryophyta</taxon>
        <taxon>Tracheophyta</taxon>
        <taxon>Spermatophyta</taxon>
        <taxon>Magnoliopsida</taxon>
        <taxon>Liliopsida</taxon>
        <taxon>Poales</taxon>
        <taxon>Poaceae</taxon>
        <taxon>BOP clade</taxon>
        <taxon>Pooideae</taxon>
        <taxon>Poodae</taxon>
        <taxon>Poeae</taxon>
        <taxon>Poeae Chloroplast Group 2 (Poeae type)</taxon>
        <taxon>Loliodinae</taxon>
        <taxon>Loliinae</taxon>
        <taxon>Lolium</taxon>
    </lineage>
</organism>
<keyword evidence="3" id="KW-0547">Nucleotide-binding</keyword>
<evidence type="ECO:0000313" key="9">
    <source>
        <dbReference type="Proteomes" id="UP001231189"/>
    </source>
</evidence>
<comment type="similarity">
    <text evidence="1 5">Belongs to the tRNA nucleotidyltransferase/poly(A) polymerase family.</text>
</comment>
<keyword evidence="4 5" id="KW-0694">RNA-binding</keyword>
<dbReference type="InterPro" id="IPR002646">
    <property type="entry name" value="PolA_pol_head_dom"/>
</dbReference>
<dbReference type="SUPFAM" id="SSF81891">
    <property type="entry name" value="Poly A polymerase C-terminal region-like"/>
    <property type="match status" value="1"/>
</dbReference>
<dbReference type="Gene3D" id="1.10.3090.10">
    <property type="entry name" value="cca-adding enzyme, domain 2"/>
    <property type="match status" value="1"/>
</dbReference>
<dbReference type="EMBL" id="JAUUTY010000058">
    <property type="protein sequence ID" value="KAK1603380.1"/>
    <property type="molecule type" value="Genomic_DNA"/>
</dbReference>
<keyword evidence="2 5" id="KW-0808">Transferase</keyword>
<feature type="domain" description="Poly A polymerase head" evidence="6">
    <location>
        <begin position="1"/>
        <end position="128"/>
    </location>
</feature>
<evidence type="ECO:0000256" key="5">
    <source>
        <dbReference type="RuleBase" id="RU003953"/>
    </source>
</evidence>
<dbReference type="GO" id="GO:0003723">
    <property type="term" value="F:RNA binding"/>
    <property type="evidence" value="ECO:0007669"/>
    <property type="project" value="UniProtKB-KW"/>
</dbReference>
<dbReference type="InterPro" id="IPR043519">
    <property type="entry name" value="NT_sf"/>
</dbReference>
<evidence type="ECO:0000259" key="7">
    <source>
        <dbReference type="Pfam" id="PF12627"/>
    </source>
</evidence>
<evidence type="ECO:0000256" key="1">
    <source>
        <dbReference type="ARBA" id="ARBA00007265"/>
    </source>
</evidence>
<dbReference type="SUPFAM" id="SSF81301">
    <property type="entry name" value="Nucleotidyltransferase"/>
    <property type="match status" value="1"/>
</dbReference>
<protein>
    <submittedName>
        <fullName evidence="8">Uncharacterized protein</fullName>
    </submittedName>
</protein>
<sequence length="449" mass="51292">LLGEESDDIDIALDNNITGQDFCRQVNKYLEWIGEEQKTVCVSQRNPEKSKHLETAKMKICEVSIDFVNLRSETYAENSRIPMVENCEAKVDALRRDLTINSLFYNITTKSLEDLTERGHQDLKNGLIATPSPAKATFLDDPLRVLRAIRFAARFNFALAEDLKKAASDEEVKSGLRSKISRERIGHEVDRMMLGKDPVNAMCYIRDLGLFYVVFEFPEKLDPPILDKHDWLCVSHIEAAWKLAQLIGCSVFRGGSDSKSQVSIVSYIIGNSLKFEADAKTILNVHTASEKFAELILVLESNGNVESFREKLNDEYLEIPTDMVNRVLAGLVLYEIKELWRVSLLISTLSYPQVSSFSQAELHESKEKYVRVERLITDLGLEGVWNKLKKPLLGGDDIQRVLQIPEGRLVGNWIHRELQWQLAHPQGTKEECEQWMKQSLLPKRQKVKK</sequence>
<feature type="domain" description="tRNA nucleotidyltransferase/poly(A) polymerase RNA and SrmB- binding" evidence="7">
    <location>
        <begin position="178"/>
        <end position="216"/>
    </location>
</feature>
<evidence type="ECO:0000259" key="6">
    <source>
        <dbReference type="Pfam" id="PF01743"/>
    </source>
</evidence>
<dbReference type="AlphaFoldDB" id="A0AAD8VG07"/>
<keyword evidence="9" id="KW-1185">Reference proteome</keyword>
<dbReference type="GO" id="GO:0052927">
    <property type="term" value="F:CC tRNA cytidylyltransferase activity"/>
    <property type="evidence" value="ECO:0007669"/>
    <property type="project" value="TreeGrafter"/>
</dbReference>
<name>A0AAD8VG07_LOLMU</name>
<dbReference type="PANTHER" id="PTHR13734:SF5">
    <property type="entry name" value="CCA TRNA NUCLEOTIDYLTRANSFERASE, MITOCHONDRIAL"/>
    <property type="match status" value="1"/>
</dbReference>
<evidence type="ECO:0000256" key="3">
    <source>
        <dbReference type="ARBA" id="ARBA00022741"/>
    </source>
</evidence>
<reference evidence="8" key="1">
    <citation type="submission" date="2023-07" db="EMBL/GenBank/DDBJ databases">
        <title>A chromosome-level genome assembly of Lolium multiflorum.</title>
        <authorList>
            <person name="Chen Y."/>
            <person name="Copetti D."/>
            <person name="Kolliker R."/>
            <person name="Studer B."/>
        </authorList>
    </citation>
    <scope>NUCLEOTIDE SEQUENCE</scope>
    <source>
        <strain evidence="8">02402/16</strain>
        <tissue evidence="8">Leaf</tissue>
    </source>
</reference>
<comment type="caution">
    <text evidence="8">The sequence shown here is derived from an EMBL/GenBank/DDBJ whole genome shotgun (WGS) entry which is preliminary data.</text>
</comment>
<dbReference type="Pfam" id="PF12627">
    <property type="entry name" value="PolyA_pol_RNAbd"/>
    <property type="match status" value="1"/>
</dbReference>
<evidence type="ECO:0000256" key="4">
    <source>
        <dbReference type="ARBA" id="ARBA00022884"/>
    </source>
</evidence>
<gene>
    <name evidence="8" type="ORF">QYE76_017350</name>
</gene>
<evidence type="ECO:0000313" key="8">
    <source>
        <dbReference type="EMBL" id="KAK1603380.1"/>
    </source>
</evidence>
<proteinExistence type="inferred from homology"/>
<dbReference type="InterPro" id="IPR032828">
    <property type="entry name" value="PolyA_RNA-bd"/>
</dbReference>
<dbReference type="Pfam" id="PF01743">
    <property type="entry name" value="PolyA_pol"/>
    <property type="match status" value="1"/>
</dbReference>
<dbReference type="PANTHER" id="PTHR13734">
    <property type="entry name" value="TRNA-NUCLEOTIDYLTRANSFERASE"/>
    <property type="match status" value="1"/>
</dbReference>
<evidence type="ECO:0000256" key="2">
    <source>
        <dbReference type="ARBA" id="ARBA00022679"/>
    </source>
</evidence>
<dbReference type="Proteomes" id="UP001231189">
    <property type="component" value="Unassembled WGS sequence"/>
</dbReference>
<dbReference type="GO" id="GO:0000166">
    <property type="term" value="F:nucleotide binding"/>
    <property type="evidence" value="ECO:0007669"/>
    <property type="project" value="UniProtKB-KW"/>
</dbReference>
<accession>A0AAD8VG07</accession>
<dbReference type="GO" id="GO:0001680">
    <property type="term" value="P:tRNA 3'-terminal CCA addition"/>
    <property type="evidence" value="ECO:0007669"/>
    <property type="project" value="TreeGrafter"/>
</dbReference>
<feature type="non-terminal residue" evidence="8">
    <location>
        <position position="449"/>
    </location>
</feature>